<feature type="compositionally biased region" description="Polar residues" evidence="1">
    <location>
        <begin position="1"/>
        <end position="44"/>
    </location>
</feature>
<feature type="region of interest" description="Disordered" evidence="1">
    <location>
        <begin position="1"/>
        <end position="97"/>
    </location>
</feature>
<keyword evidence="3" id="KW-1185">Reference proteome</keyword>
<evidence type="ECO:0000313" key="3">
    <source>
        <dbReference type="Proteomes" id="UP000233837"/>
    </source>
</evidence>
<protein>
    <submittedName>
        <fullName evidence="2">Uncharacterized protein</fullName>
    </submittedName>
</protein>
<reference evidence="2 3" key="1">
    <citation type="journal article" date="2016" name="Sci. Rep.">
        <title>The Dendrobium catenatum Lindl. genome sequence provides insights into polysaccharide synthase, floral development and adaptive evolution.</title>
        <authorList>
            <person name="Zhang G.Q."/>
            <person name="Xu Q."/>
            <person name="Bian C."/>
            <person name="Tsai W.C."/>
            <person name="Yeh C.M."/>
            <person name="Liu K.W."/>
            <person name="Yoshida K."/>
            <person name="Zhang L.S."/>
            <person name="Chang S.B."/>
            <person name="Chen F."/>
            <person name="Shi Y."/>
            <person name="Su Y.Y."/>
            <person name="Zhang Y.Q."/>
            <person name="Chen L.J."/>
            <person name="Yin Y."/>
            <person name="Lin M."/>
            <person name="Huang H."/>
            <person name="Deng H."/>
            <person name="Wang Z.W."/>
            <person name="Zhu S.L."/>
            <person name="Zhao X."/>
            <person name="Deng C."/>
            <person name="Niu S.C."/>
            <person name="Huang J."/>
            <person name="Wang M."/>
            <person name="Liu G.H."/>
            <person name="Yang H.J."/>
            <person name="Xiao X.J."/>
            <person name="Hsiao Y.Y."/>
            <person name="Wu W.L."/>
            <person name="Chen Y.Y."/>
            <person name="Mitsuda N."/>
            <person name="Ohme-Takagi M."/>
            <person name="Luo Y.B."/>
            <person name="Van de Peer Y."/>
            <person name="Liu Z.J."/>
        </authorList>
    </citation>
    <scope>NUCLEOTIDE SEQUENCE [LARGE SCALE GENOMIC DNA]</scope>
    <source>
        <tissue evidence="2">The whole plant</tissue>
    </source>
</reference>
<evidence type="ECO:0000313" key="2">
    <source>
        <dbReference type="EMBL" id="PKU61171.1"/>
    </source>
</evidence>
<dbReference type="Proteomes" id="UP000233837">
    <property type="component" value="Unassembled WGS sequence"/>
</dbReference>
<sequence>MTLYKQSNTKVPTVQPPLSTLHSPAGSRQQSSLQTFRFHYSSSPGCPASRLHCSSSPASNAPGLKQSSLQAPLLQQSCLNSPADQQSSNPTVQHKIN</sequence>
<feature type="compositionally biased region" description="Low complexity" evidence="1">
    <location>
        <begin position="64"/>
        <end position="79"/>
    </location>
</feature>
<dbReference type="EMBL" id="KZ504784">
    <property type="protein sequence ID" value="PKU61171.1"/>
    <property type="molecule type" value="Genomic_DNA"/>
</dbReference>
<proteinExistence type="predicted"/>
<gene>
    <name evidence="2" type="ORF">MA16_Dca028106</name>
</gene>
<reference evidence="2 3" key="2">
    <citation type="journal article" date="2017" name="Nature">
        <title>The Apostasia genome and the evolution of orchids.</title>
        <authorList>
            <person name="Zhang G.Q."/>
            <person name="Liu K.W."/>
            <person name="Li Z."/>
            <person name="Lohaus R."/>
            <person name="Hsiao Y.Y."/>
            <person name="Niu S.C."/>
            <person name="Wang J.Y."/>
            <person name="Lin Y.C."/>
            <person name="Xu Q."/>
            <person name="Chen L.J."/>
            <person name="Yoshida K."/>
            <person name="Fujiwara S."/>
            <person name="Wang Z.W."/>
            <person name="Zhang Y.Q."/>
            <person name="Mitsuda N."/>
            <person name="Wang M."/>
            <person name="Liu G.H."/>
            <person name="Pecoraro L."/>
            <person name="Huang H.X."/>
            <person name="Xiao X.J."/>
            <person name="Lin M."/>
            <person name="Wu X.Y."/>
            <person name="Wu W.L."/>
            <person name="Chen Y.Y."/>
            <person name="Chang S.B."/>
            <person name="Sakamoto S."/>
            <person name="Ohme-Takagi M."/>
            <person name="Yagi M."/>
            <person name="Zeng S.J."/>
            <person name="Shen C.Y."/>
            <person name="Yeh C.M."/>
            <person name="Luo Y.B."/>
            <person name="Tsai W.C."/>
            <person name="Van de Peer Y."/>
            <person name="Liu Z.J."/>
        </authorList>
    </citation>
    <scope>NUCLEOTIDE SEQUENCE [LARGE SCALE GENOMIC DNA]</scope>
    <source>
        <tissue evidence="2">The whole plant</tissue>
    </source>
</reference>
<evidence type="ECO:0000256" key="1">
    <source>
        <dbReference type="SAM" id="MobiDB-lite"/>
    </source>
</evidence>
<accession>A0A2I0VCN0</accession>
<organism evidence="2 3">
    <name type="scientific">Dendrobium catenatum</name>
    <dbReference type="NCBI Taxonomy" id="906689"/>
    <lineage>
        <taxon>Eukaryota</taxon>
        <taxon>Viridiplantae</taxon>
        <taxon>Streptophyta</taxon>
        <taxon>Embryophyta</taxon>
        <taxon>Tracheophyta</taxon>
        <taxon>Spermatophyta</taxon>
        <taxon>Magnoliopsida</taxon>
        <taxon>Liliopsida</taxon>
        <taxon>Asparagales</taxon>
        <taxon>Orchidaceae</taxon>
        <taxon>Epidendroideae</taxon>
        <taxon>Malaxideae</taxon>
        <taxon>Dendrobiinae</taxon>
        <taxon>Dendrobium</taxon>
    </lineage>
</organism>
<feature type="compositionally biased region" description="Polar residues" evidence="1">
    <location>
        <begin position="80"/>
        <end position="97"/>
    </location>
</feature>
<name>A0A2I0VCN0_9ASPA</name>
<dbReference type="AlphaFoldDB" id="A0A2I0VCN0"/>